<dbReference type="Pfam" id="PF00057">
    <property type="entry name" value="Ldl_recept_a"/>
    <property type="match status" value="1"/>
</dbReference>
<organism evidence="13 14">
    <name type="scientific">Hermetia illucens</name>
    <name type="common">Black soldier fly</name>
    <dbReference type="NCBI Taxonomy" id="343691"/>
    <lineage>
        <taxon>Eukaryota</taxon>
        <taxon>Metazoa</taxon>
        <taxon>Ecdysozoa</taxon>
        <taxon>Arthropoda</taxon>
        <taxon>Hexapoda</taxon>
        <taxon>Insecta</taxon>
        <taxon>Pterygota</taxon>
        <taxon>Neoptera</taxon>
        <taxon>Endopterygota</taxon>
        <taxon>Diptera</taxon>
        <taxon>Brachycera</taxon>
        <taxon>Stratiomyomorpha</taxon>
        <taxon>Stratiomyidae</taxon>
        <taxon>Hermetiinae</taxon>
        <taxon>Hermetia</taxon>
    </lineage>
</organism>
<dbReference type="PANTHER" id="PTHR24258">
    <property type="entry name" value="SERINE PROTEASE-RELATED"/>
    <property type="match status" value="1"/>
</dbReference>
<dbReference type="InterPro" id="IPR000082">
    <property type="entry name" value="SEA_dom"/>
</dbReference>
<feature type="domain" description="Peptidase S1" evidence="12">
    <location>
        <begin position="606"/>
        <end position="958"/>
    </location>
</feature>
<feature type="domain" description="FZ" evidence="11">
    <location>
        <begin position="289"/>
        <end position="415"/>
    </location>
</feature>
<feature type="transmembrane region" description="Helical" evidence="9">
    <location>
        <begin position="108"/>
        <end position="131"/>
    </location>
</feature>
<gene>
    <name evidence="13" type="ORF">HERILL_LOCUS14166</name>
</gene>
<evidence type="ECO:0000259" key="12">
    <source>
        <dbReference type="PROSITE" id="PS50240"/>
    </source>
</evidence>
<dbReference type="Proteomes" id="UP000594454">
    <property type="component" value="Chromosome 5"/>
</dbReference>
<keyword evidence="3" id="KW-0735">Signal-anchor</keyword>
<dbReference type="PROSITE" id="PS50068">
    <property type="entry name" value="LDLRA_2"/>
    <property type="match status" value="2"/>
</dbReference>
<feature type="disulfide bond" evidence="7">
    <location>
        <begin position="294"/>
        <end position="355"/>
    </location>
</feature>
<dbReference type="GO" id="GO:0005886">
    <property type="term" value="C:plasma membrane"/>
    <property type="evidence" value="ECO:0007669"/>
    <property type="project" value="UniProtKB-SubCell"/>
</dbReference>
<dbReference type="InterPro" id="IPR043504">
    <property type="entry name" value="Peptidase_S1_PA_chymotrypsin"/>
</dbReference>
<dbReference type="InterPro" id="IPR001254">
    <property type="entry name" value="Trypsin_dom"/>
</dbReference>
<evidence type="ECO:0000256" key="4">
    <source>
        <dbReference type="ARBA" id="ARBA00022989"/>
    </source>
</evidence>
<dbReference type="PROSITE" id="PS01209">
    <property type="entry name" value="LDLRA_1"/>
    <property type="match status" value="1"/>
</dbReference>
<evidence type="ECO:0000259" key="10">
    <source>
        <dbReference type="PROSITE" id="PS50024"/>
    </source>
</evidence>
<dbReference type="SUPFAM" id="SSF63501">
    <property type="entry name" value="Frizzled cysteine-rich domain"/>
    <property type="match status" value="1"/>
</dbReference>
<comment type="caution">
    <text evidence="8">Lacks conserved residue(s) required for the propagation of feature annotation.</text>
</comment>
<protein>
    <recommendedName>
        <fullName evidence="15">Atrial natriuretic peptide-converting enzyme</fullName>
    </recommendedName>
</protein>
<evidence type="ECO:0000256" key="1">
    <source>
        <dbReference type="ARBA" id="ARBA00004401"/>
    </source>
</evidence>
<feature type="disulfide bond" evidence="7">
    <location>
        <begin position="302"/>
        <end position="348"/>
    </location>
</feature>
<evidence type="ECO:0000313" key="13">
    <source>
        <dbReference type="EMBL" id="CAD7091765.1"/>
    </source>
</evidence>
<evidence type="ECO:0000256" key="7">
    <source>
        <dbReference type="PROSITE-ProRule" id="PRU00090"/>
    </source>
</evidence>
<dbReference type="InterPro" id="IPR023415">
    <property type="entry name" value="LDLR_class-A_CS"/>
</dbReference>
<dbReference type="InParanoid" id="A0A7R8V501"/>
<feature type="disulfide bond" evidence="8">
    <location>
        <begin position="426"/>
        <end position="441"/>
    </location>
</feature>
<dbReference type="CDD" id="cd07066">
    <property type="entry name" value="CRD_FZ"/>
    <property type="match status" value="1"/>
</dbReference>
<dbReference type="InterPro" id="IPR020067">
    <property type="entry name" value="Frizzled_dom"/>
</dbReference>
<dbReference type="SUPFAM" id="SSF50494">
    <property type="entry name" value="Trypsin-like serine proteases"/>
    <property type="match status" value="1"/>
</dbReference>
<dbReference type="InterPro" id="IPR036364">
    <property type="entry name" value="SEA_dom_sf"/>
</dbReference>
<dbReference type="PANTHER" id="PTHR24258:SF146">
    <property type="entry name" value="ATRIAL NATRIURETIC PEPTIDE-CONVERTING ENZYME"/>
    <property type="match status" value="1"/>
</dbReference>
<dbReference type="PROSITE" id="PS50038">
    <property type="entry name" value="FZ"/>
    <property type="match status" value="1"/>
</dbReference>
<dbReference type="GO" id="GO:0006508">
    <property type="term" value="P:proteolysis"/>
    <property type="evidence" value="ECO:0007669"/>
    <property type="project" value="InterPro"/>
</dbReference>
<keyword evidence="4 9" id="KW-1133">Transmembrane helix</keyword>
<dbReference type="PROSITE" id="PS50240">
    <property type="entry name" value="TRYPSIN_DOM"/>
    <property type="match status" value="1"/>
</dbReference>
<dbReference type="SMART" id="SM00063">
    <property type="entry name" value="FRI"/>
    <property type="match status" value="1"/>
</dbReference>
<evidence type="ECO:0000256" key="6">
    <source>
        <dbReference type="ARBA" id="ARBA00023157"/>
    </source>
</evidence>
<dbReference type="AlphaFoldDB" id="A0A7R8V501"/>
<dbReference type="SMART" id="SM00020">
    <property type="entry name" value="Tryp_SPc"/>
    <property type="match status" value="1"/>
</dbReference>
<dbReference type="Gene3D" id="1.10.2000.10">
    <property type="entry name" value="Frizzled cysteine-rich domain"/>
    <property type="match status" value="1"/>
</dbReference>
<dbReference type="Gene3D" id="2.40.10.10">
    <property type="entry name" value="Trypsin-like serine proteases"/>
    <property type="match status" value="2"/>
</dbReference>
<dbReference type="PRINTS" id="PR00261">
    <property type="entry name" value="LDLRECEPTOR"/>
</dbReference>
<dbReference type="GO" id="GO:0004252">
    <property type="term" value="F:serine-type endopeptidase activity"/>
    <property type="evidence" value="ECO:0007669"/>
    <property type="project" value="InterPro"/>
</dbReference>
<comment type="subcellular location">
    <subcellularLocation>
        <location evidence="1">Cell membrane</location>
        <topology evidence="1">Single-pass type II membrane protein</topology>
    </subcellularLocation>
</comment>
<dbReference type="PROSITE" id="PS50024">
    <property type="entry name" value="SEA"/>
    <property type="match status" value="1"/>
</dbReference>
<evidence type="ECO:0000256" key="3">
    <source>
        <dbReference type="ARBA" id="ARBA00022968"/>
    </source>
</evidence>
<dbReference type="Gene3D" id="4.10.400.10">
    <property type="entry name" value="Low-density Lipoprotein Receptor"/>
    <property type="match status" value="1"/>
</dbReference>
<dbReference type="SUPFAM" id="SSF82671">
    <property type="entry name" value="SEA domain"/>
    <property type="match status" value="1"/>
</dbReference>
<keyword evidence="5 9" id="KW-0472">Membrane</keyword>
<sequence length="960" mass="107767">MIGLAGCYTNVQWADCIIRIFFGYLSIEKATGKMTSADKSKNINSNNNNMCNKHGRTNWNTKVSCSKDINTKCSRHHKNTHGRKTESVLSTDSDIRFTRRKLGDSQKCGCAVVATFLVALLVAGIFVYIGYTYFRPDPLPERVFRGEFRVVSGDEWSMELADQNSLRFQHKARDYRERINLIIRRSDLREAYDGSEILGLDGTVGSNELVVIFNLLFDPYRGLVSTADLLAIFSEEFNSQKPKYFTNVTVEPMSLFVKEVSGLVEEPPTTASSPLEILNETSTTSTTPKPQRQCSALQLTYCRSIGYNVTTYPNLLGHESLKEVQEDVISFRELVDAECFREAFDIVCRLLQPPCEVHEPFEPTVGKVCREYCQAFLKGCENRLPERFRKYFDCERFPESTGPQSCYAKPNCVHYLQSNAQSPRLCDGIPDCPDLSDERSCTFCNSHSLYCGRGRACVPKIARCDGKIDCPDGADEKDCLAIAPSVSFLVNPPPLTPYLPRFYSEGFAVFSEKGTTGKLCAEGLEGHSKASVRQAVATSLCKSLGYDSVKKVEIRNDTEPIKDYVRVLDPYAPEISFVRTACRLKQALFVECGHLECGIQSALSTKYGVSLPKTASPGDWPWIVALYREDTHVCDGTLISSEWVLTTESCFQGQPKATWLAIFGAVRLSSQAPWTQRRRIIGLVKSPVEGSTAALIRLETPVEFSDFIRPVCLPDEATRRIQSQSDNNIRSSPNKVPMPQRLESETNLTEFSTSTIKKIKPKETDEFFTLPILNGKSEFIQHSRTGRLVNPKNTGDIRMMPKPEAVNQFISYPLPNNTPQTEYFAKQSANMNSQSLPMSYITPRPREQVWTNCNTLGWSRQRDHLQRVQLKIGDMAHCENISIATVNSICTESTFQQNDCTGEEYAGTPVQCLLPNTNQWALVGVASWRIACAPTGLERPRMYDKISSNSAWIRDTINSV</sequence>
<dbReference type="Pfam" id="PF00089">
    <property type="entry name" value="Trypsin"/>
    <property type="match status" value="2"/>
</dbReference>
<dbReference type="SMART" id="SM00192">
    <property type="entry name" value="LDLa"/>
    <property type="match status" value="2"/>
</dbReference>
<dbReference type="InterPro" id="IPR009003">
    <property type="entry name" value="Peptidase_S1_PA"/>
</dbReference>
<evidence type="ECO:0008006" key="15">
    <source>
        <dbReference type="Google" id="ProtNLM"/>
    </source>
</evidence>
<dbReference type="InterPro" id="IPR002172">
    <property type="entry name" value="LDrepeatLR_classA_rpt"/>
</dbReference>
<dbReference type="FunCoup" id="A0A7R8V501">
    <property type="interactions" value="5"/>
</dbReference>
<dbReference type="InterPro" id="IPR036790">
    <property type="entry name" value="Frizzled_dom_sf"/>
</dbReference>
<evidence type="ECO:0000256" key="8">
    <source>
        <dbReference type="PROSITE-ProRule" id="PRU00124"/>
    </source>
</evidence>
<evidence type="ECO:0000256" key="2">
    <source>
        <dbReference type="ARBA" id="ARBA00022692"/>
    </source>
</evidence>
<feature type="domain" description="SEA" evidence="10">
    <location>
        <begin position="140"/>
        <end position="262"/>
    </location>
</feature>
<dbReference type="OrthoDB" id="5985572at2759"/>
<dbReference type="SUPFAM" id="SSF57424">
    <property type="entry name" value="LDL receptor-like module"/>
    <property type="match status" value="1"/>
</dbReference>
<name>A0A7R8V501_HERIL</name>
<dbReference type="Pfam" id="PF01392">
    <property type="entry name" value="Fz"/>
    <property type="match status" value="1"/>
</dbReference>
<keyword evidence="2 9" id="KW-0812">Transmembrane</keyword>
<keyword evidence="14" id="KW-1185">Reference proteome</keyword>
<evidence type="ECO:0000259" key="11">
    <source>
        <dbReference type="PROSITE" id="PS50038"/>
    </source>
</evidence>
<dbReference type="InterPro" id="IPR036055">
    <property type="entry name" value="LDL_receptor-like_sf"/>
</dbReference>
<accession>A0A7R8V501</accession>
<evidence type="ECO:0000256" key="5">
    <source>
        <dbReference type="ARBA" id="ARBA00023136"/>
    </source>
</evidence>
<proteinExistence type="predicted"/>
<feature type="disulfide bond" evidence="8">
    <location>
        <begin position="464"/>
        <end position="479"/>
    </location>
</feature>
<dbReference type="EMBL" id="LR899013">
    <property type="protein sequence ID" value="CAD7091765.1"/>
    <property type="molecule type" value="Genomic_DNA"/>
</dbReference>
<evidence type="ECO:0000313" key="14">
    <source>
        <dbReference type="Proteomes" id="UP000594454"/>
    </source>
</evidence>
<dbReference type="CDD" id="cd00112">
    <property type="entry name" value="LDLa"/>
    <property type="match status" value="2"/>
</dbReference>
<keyword evidence="6 8" id="KW-1015">Disulfide bond</keyword>
<reference evidence="13 14" key="1">
    <citation type="submission" date="2020-11" db="EMBL/GenBank/DDBJ databases">
        <authorList>
            <person name="Wallbank WR R."/>
            <person name="Pardo Diaz C."/>
            <person name="Kozak K."/>
            <person name="Martin S."/>
            <person name="Jiggins C."/>
            <person name="Moest M."/>
            <person name="Warren A I."/>
            <person name="Generalovic N T."/>
            <person name="Byers J.R.P. K."/>
            <person name="Montejo-Kovacevich G."/>
            <person name="Yen C E."/>
        </authorList>
    </citation>
    <scope>NUCLEOTIDE SEQUENCE [LARGE SCALE GENOMIC DNA]</scope>
</reference>
<dbReference type="Pfam" id="PF01390">
    <property type="entry name" value="SEA"/>
    <property type="match status" value="1"/>
</dbReference>
<evidence type="ECO:0000256" key="9">
    <source>
        <dbReference type="SAM" id="Phobius"/>
    </source>
</evidence>